<dbReference type="InterPro" id="IPR050416">
    <property type="entry name" value="FAD-linked_Oxidoreductase"/>
</dbReference>
<sequence length="141" mass="15691">MKCTLYALYVNVSAAALAQAFVAVPRNCYRLLVDASLHNIIIRNTTSSSVYQQEVQSYWSVTARLEHDCFVQPENTEQVSCIFKTLNDESRCQFAVRSGGNSSICGWNNIYNGVTINLSRLNFTLFDEGSNLLSGGPGVHW</sequence>
<keyword evidence="7" id="KW-1185">Reference proteome</keyword>
<evidence type="ECO:0000313" key="6">
    <source>
        <dbReference type="EMBL" id="KAF3018243.1"/>
    </source>
</evidence>
<keyword evidence="2" id="KW-0285">Flavoprotein</keyword>
<evidence type="ECO:0000256" key="2">
    <source>
        <dbReference type="ARBA" id="ARBA00022630"/>
    </source>
</evidence>
<organism evidence="6 7">
    <name type="scientific">Didymella heteroderae</name>
    <dbReference type="NCBI Taxonomy" id="1769908"/>
    <lineage>
        <taxon>Eukaryota</taxon>
        <taxon>Fungi</taxon>
        <taxon>Dikarya</taxon>
        <taxon>Ascomycota</taxon>
        <taxon>Pezizomycotina</taxon>
        <taxon>Dothideomycetes</taxon>
        <taxon>Pleosporomycetidae</taxon>
        <taxon>Pleosporales</taxon>
        <taxon>Pleosporineae</taxon>
        <taxon>Didymellaceae</taxon>
        <taxon>Didymella</taxon>
    </lineage>
</organism>
<reference evidence="6" key="1">
    <citation type="submission" date="2019-04" db="EMBL/GenBank/DDBJ databases">
        <title>Sequencing of skin fungus with MAO and IRED activity.</title>
        <authorList>
            <person name="Marsaioli A.J."/>
            <person name="Bonatto J.M.C."/>
            <person name="Reis Junior O."/>
        </authorList>
    </citation>
    <scope>NUCLEOTIDE SEQUENCE</scope>
    <source>
        <strain evidence="6">28M1</strain>
    </source>
</reference>
<gene>
    <name evidence="6" type="ORF">E8E12_000079</name>
</gene>
<evidence type="ECO:0000256" key="5">
    <source>
        <dbReference type="SAM" id="SignalP"/>
    </source>
</evidence>
<dbReference type="AlphaFoldDB" id="A0A9P4WF53"/>
<evidence type="ECO:0000256" key="1">
    <source>
        <dbReference type="ARBA" id="ARBA00005466"/>
    </source>
</evidence>
<comment type="caution">
    <text evidence="6">The sequence shown here is derived from an EMBL/GenBank/DDBJ whole genome shotgun (WGS) entry which is preliminary data.</text>
</comment>
<dbReference type="InterPro" id="IPR036318">
    <property type="entry name" value="FAD-bd_PCMH-like_sf"/>
</dbReference>
<dbReference type="EMBL" id="SWKV01000504">
    <property type="protein sequence ID" value="KAF3018243.1"/>
    <property type="molecule type" value="Genomic_DNA"/>
</dbReference>
<name>A0A9P4WF53_9PLEO</name>
<comment type="similarity">
    <text evidence="1">Belongs to the oxygen-dependent FAD-linked oxidoreductase family.</text>
</comment>
<evidence type="ECO:0008006" key="8">
    <source>
        <dbReference type="Google" id="ProtNLM"/>
    </source>
</evidence>
<dbReference type="InterPro" id="IPR016169">
    <property type="entry name" value="FAD-bd_PCMH_sub2"/>
</dbReference>
<keyword evidence="3" id="KW-0274">FAD</keyword>
<dbReference type="OrthoDB" id="2151789at2759"/>
<protein>
    <recommendedName>
        <fullName evidence="8">Secreted protein</fullName>
    </recommendedName>
</protein>
<dbReference type="PANTHER" id="PTHR42973">
    <property type="entry name" value="BINDING OXIDOREDUCTASE, PUTATIVE (AFU_ORTHOLOGUE AFUA_1G17690)-RELATED"/>
    <property type="match status" value="1"/>
</dbReference>
<dbReference type="GO" id="GO:0016491">
    <property type="term" value="F:oxidoreductase activity"/>
    <property type="evidence" value="ECO:0007669"/>
    <property type="project" value="UniProtKB-KW"/>
</dbReference>
<dbReference type="Proteomes" id="UP000758155">
    <property type="component" value="Unassembled WGS sequence"/>
</dbReference>
<dbReference type="GO" id="GO:0050660">
    <property type="term" value="F:flavin adenine dinucleotide binding"/>
    <property type="evidence" value="ECO:0007669"/>
    <property type="project" value="InterPro"/>
</dbReference>
<keyword evidence="5" id="KW-0732">Signal</keyword>
<dbReference type="Gene3D" id="3.30.465.10">
    <property type="match status" value="1"/>
</dbReference>
<evidence type="ECO:0000313" key="7">
    <source>
        <dbReference type="Proteomes" id="UP000758155"/>
    </source>
</evidence>
<feature type="chain" id="PRO_5040288737" description="Secreted protein" evidence="5">
    <location>
        <begin position="21"/>
        <end position="141"/>
    </location>
</feature>
<proteinExistence type="inferred from homology"/>
<feature type="signal peptide" evidence="5">
    <location>
        <begin position="1"/>
        <end position="20"/>
    </location>
</feature>
<evidence type="ECO:0000256" key="4">
    <source>
        <dbReference type="ARBA" id="ARBA00023002"/>
    </source>
</evidence>
<accession>A0A9P4WF53</accession>
<keyword evidence="4" id="KW-0560">Oxidoreductase</keyword>
<evidence type="ECO:0000256" key="3">
    <source>
        <dbReference type="ARBA" id="ARBA00022827"/>
    </source>
</evidence>
<dbReference type="PANTHER" id="PTHR42973:SF53">
    <property type="entry name" value="FAD-BINDING PCMH-TYPE DOMAIN-CONTAINING PROTEIN-RELATED"/>
    <property type="match status" value="1"/>
</dbReference>
<dbReference type="SUPFAM" id="SSF56176">
    <property type="entry name" value="FAD-binding/transporter-associated domain-like"/>
    <property type="match status" value="1"/>
</dbReference>